<keyword evidence="1" id="KW-0175">Coiled coil</keyword>
<evidence type="ECO:0000313" key="2">
    <source>
        <dbReference type="EMBL" id="KAF7782667.1"/>
    </source>
</evidence>
<organism evidence="2 3">
    <name type="scientific">Agaricus bisporus var. burnettii</name>
    <dbReference type="NCBI Taxonomy" id="192524"/>
    <lineage>
        <taxon>Eukaryota</taxon>
        <taxon>Fungi</taxon>
        <taxon>Dikarya</taxon>
        <taxon>Basidiomycota</taxon>
        <taxon>Agaricomycotina</taxon>
        <taxon>Agaricomycetes</taxon>
        <taxon>Agaricomycetidae</taxon>
        <taxon>Agaricales</taxon>
        <taxon>Agaricineae</taxon>
        <taxon>Agaricaceae</taxon>
        <taxon>Agaricus</taxon>
    </lineage>
</organism>
<sequence length="447" mass="49125">MATETTVDGSKLYSHSAQQAYRFPVSPLKDPFRPRQSVILDTAGAQADPVIHLKVEDVASTDVVAMAKLLESMKGTLNQATRAFDFVAGDVKVVDDACCARKELEDQTTQQKTEVQDLREKLRGEELVEQEVEDRICYEPNLQISQNLQHKLDVKFEYNIIAPQVDDQLGLKTPPQEDTSTLPKIPILLYEDATDDEVDCYEIYQQNSCPTLDTAALFPPTENGYTWTKMQSALFDEPIEHEPPPPSPAPVAGPIRFLLRPLPTPEQSPTYVVRNTLPSVASSCCATPITAYPRVPVPTPTTNEPTFMVLPINSAPVSALTPNSSSSPRAPRDANLLFALSSERNREILRHHDLDGFVVPTPMAALPKTRTVVKTPRSLRASPLMIPPPLETTYVDVQCGNRTPKSIPGTPAETPVLFVPPPRPLAGPRAGNSFTDNLKLLPPLVIT</sequence>
<dbReference type="AlphaFoldDB" id="A0A8H7F8G3"/>
<feature type="coiled-coil region" evidence="1">
    <location>
        <begin position="101"/>
        <end position="135"/>
    </location>
</feature>
<reference evidence="2 3" key="1">
    <citation type="journal article" name="Sci. Rep.">
        <title>Telomere-to-telomere assembled and centromere annotated genomes of the two main subspecies of the button mushroom Agaricus bisporus reveal especially polymorphic chromosome ends.</title>
        <authorList>
            <person name="Sonnenberg A.S.M."/>
            <person name="Sedaghat-Telgerd N."/>
            <person name="Lavrijssen B."/>
            <person name="Ohm R.A."/>
            <person name="Hendrickx P.M."/>
            <person name="Scholtmeijer K."/>
            <person name="Baars J.J.P."/>
            <person name="van Peer A."/>
        </authorList>
    </citation>
    <scope>NUCLEOTIDE SEQUENCE [LARGE SCALE GENOMIC DNA]</scope>
    <source>
        <strain evidence="2 3">H119_p4</strain>
    </source>
</reference>
<comment type="caution">
    <text evidence="2">The sequence shown here is derived from an EMBL/GenBank/DDBJ whole genome shotgun (WGS) entry which is preliminary data.</text>
</comment>
<evidence type="ECO:0000313" key="3">
    <source>
        <dbReference type="Proteomes" id="UP000629468"/>
    </source>
</evidence>
<protein>
    <submittedName>
        <fullName evidence="2">Uncharacterized protein</fullName>
    </submittedName>
</protein>
<accession>A0A8H7F8G3</accession>
<gene>
    <name evidence="2" type="ORF">Agabi119p4_2043</name>
</gene>
<dbReference type="Proteomes" id="UP000629468">
    <property type="component" value="Unassembled WGS sequence"/>
</dbReference>
<proteinExistence type="predicted"/>
<name>A0A8H7F8G3_AGABI</name>
<evidence type="ECO:0000256" key="1">
    <source>
        <dbReference type="SAM" id="Coils"/>
    </source>
</evidence>
<dbReference type="EMBL" id="JABXXO010000003">
    <property type="protein sequence ID" value="KAF7782667.1"/>
    <property type="molecule type" value="Genomic_DNA"/>
</dbReference>